<evidence type="ECO:0000313" key="1">
    <source>
        <dbReference type="EMBL" id="NEZ56968.1"/>
    </source>
</evidence>
<accession>A0A6M0RL38</accession>
<sequence>MGRLKSHDLLIFRTSRCGQAYNIKPYLDKAFKRHTRVGRYVPWSVVSVSKEPKEKIVELKLRIPISLRSEFKSMCAARDENMKDVLVASMRKYIEQHKSDKSESVL</sequence>
<dbReference type="GO" id="GO:0006355">
    <property type="term" value="P:regulation of DNA-templated transcription"/>
    <property type="evidence" value="ECO:0007669"/>
    <property type="project" value="InterPro"/>
</dbReference>
<evidence type="ECO:0000313" key="2">
    <source>
        <dbReference type="Proteomes" id="UP000481033"/>
    </source>
</evidence>
<dbReference type="Gene3D" id="1.10.1220.10">
    <property type="entry name" value="Met repressor-like"/>
    <property type="match status" value="1"/>
</dbReference>
<dbReference type="SUPFAM" id="SSF47598">
    <property type="entry name" value="Ribbon-helix-helix"/>
    <property type="match status" value="1"/>
</dbReference>
<comment type="caution">
    <text evidence="1">The sequence shown here is derived from an EMBL/GenBank/DDBJ whole genome shotgun (WGS) entry which is preliminary data.</text>
</comment>
<reference evidence="1 2" key="1">
    <citation type="journal article" date="2020" name="Microb. Ecol.">
        <title>Ecogenomics of the Marine Benthic Filamentous Cyanobacterium Adonisia.</title>
        <authorList>
            <person name="Walter J.M."/>
            <person name="Coutinho F.H."/>
            <person name="Leomil L."/>
            <person name="Hargreaves P.I."/>
            <person name="Campeao M.E."/>
            <person name="Vieira V.V."/>
            <person name="Silva B.S."/>
            <person name="Fistarol G.O."/>
            <person name="Salomon P.S."/>
            <person name="Sawabe T."/>
            <person name="Mino S."/>
            <person name="Hosokawa M."/>
            <person name="Miyashita H."/>
            <person name="Maruyama F."/>
            <person name="van Verk M.C."/>
            <person name="Dutilh B.E."/>
            <person name="Thompson C.C."/>
            <person name="Thompson F.L."/>
        </authorList>
    </citation>
    <scope>NUCLEOTIDE SEQUENCE [LARGE SCALE GENOMIC DNA]</scope>
    <source>
        <strain evidence="1 2">CCMR0081</strain>
    </source>
</reference>
<keyword evidence="2" id="KW-1185">Reference proteome</keyword>
<dbReference type="InterPro" id="IPR013321">
    <property type="entry name" value="Arc_rbn_hlx_hlx"/>
</dbReference>
<name>A0A6M0RL38_9CYAN</name>
<organism evidence="1 2">
    <name type="scientific">Adonisia turfae CCMR0081</name>
    <dbReference type="NCBI Taxonomy" id="2292702"/>
    <lineage>
        <taxon>Bacteria</taxon>
        <taxon>Bacillati</taxon>
        <taxon>Cyanobacteriota</taxon>
        <taxon>Adonisia</taxon>
        <taxon>Adonisia turfae</taxon>
    </lineage>
</organism>
<dbReference type="Proteomes" id="UP000481033">
    <property type="component" value="Unassembled WGS sequence"/>
</dbReference>
<gene>
    <name evidence="1" type="ORF">DXZ20_15020</name>
</gene>
<proteinExistence type="predicted"/>
<dbReference type="EMBL" id="QXHD01000004">
    <property type="protein sequence ID" value="NEZ56968.1"/>
    <property type="molecule type" value="Genomic_DNA"/>
</dbReference>
<dbReference type="AlphaFoldDB" id="A0A6M0RL38"/>
<dbReference type="InterPro" id="IPR010985">
    <property type="entry name" value="Ribbon_hlx_hlx"/>
</dbReference>
<protein>
    <submittedName>
        <fullName evidence="1">Uncharacterized protein</fullName>
    </submittedName>
</protein>